<sequence>MMDEAKFAGYKDTLVHAAKQMAEEYSDAMNYASMAMDYKTVCPYASSEWYKLSGEEMEHADANRRIAQKILTGVDSEDSAAGVELHHMWSMAEDLVSGLCEAVTKERSAYMR</sequence>
<organism evidence="1">
    <name type="scientific">Myoviridae sp. ctsIb3</name>
    <dbReference type="NCBI Taxonomy" id="2825189"/>
    <lineage>
        <taxon>Viruses</taxon>
        <taxon>Duplodnaviria</taxon>
        <taxon>Heunggongvirae</taxon>
        <taxon>Uroviricota</taxon>
        <taxon>Caudoviricetes</taxon>
    </lineage>
</organism>
<evidence type="ECO:0000313" key="1">
    <source>
        <dbReference type="EMBL" id="DAF97023.1"/>
    </source>
</evidence>
<accession>A0A8S5URC2</accession>
<reference evidence="1" key="1">
    <citation type="journal article" date="2021" name="Proc. Natl. Acad. Sci. U.S.A.">
        <title>A Catalog of Tens of Thousands of Viruses from Human Metagenomes Reveals Hidden Associations with Chronic Diseases.</title>
        <authorList>
            <person name="Tisza M.J."/>
            <person name="Buck C.B."/>
        </authorList>
    </citation>
    <scope>NUCLEOTIDE SEQUENCE</scope>
    <source>
        <strain evidence="1">CtsIb3</strain>
    </source>
</reference>
<name>A0A8S5URC2_9CAUD</name>
<dbReference type="EMBL" id="BK016124">
    <property type="protein sequence ID" value="DAF97023.1"/>
    <property type="molecule type" value="Genomic_DNA"/>
</dbReference>
<protein>
    <submittedName>
        <fullName evidence="1">Uncharacterized protein</fullName>
    </submittedName>
</protein>
<proteinExistence type="predicted"/>